<dbReference type="InterPro" id="IPR029032">
    <property type="entry name" value="AhpD-like"/>
</dbReference>
<dbReference type="EMBL" id="JACIJJ010000002">
    <property type="protein sequence ID" value="MBB5698583.1"/>
    <property type="molecule type" value="Genomic_DNA"/>
</dbReference>
<dbReference type="EC" id="4.1.1.44" evidence="2"/>
<evidence type="ECO:0000313" key="3">
    <source>
        <dbReference type="Proteomes" id="UP000557739"/>
    </source>
</evidence>
<feature type="domain" description="Carboxymuconolactone decarboxylase-like" evidence="1">
    <location>
        <begin position="40"/>
        <end position="118"/>
    </location>
</feature>
<dbReference type="AlphaFoldDB" id="A0A7W9AQ57"/>
<dbReference type="InterPro" id="IPR003779">
    <property type="entry name" value="CMD-like"/>
</dbReference>
<keyword evidence="3" id="KW-1185">Reference proteome</keyword>
<dbReference type="Gene3D" id="1.20.1290.10">
    <property type="entry name" value="AhpD-like"/>
    <property type="match status" value="1"/>
</dbReference>
<dbReference type="GO" id="GO:0051920">
    <property type="term" value="F:peroxiredoxin activity"/>
    <property type="evidence" value="ECO:0007669"/>
    <property type="project" value="InterPro"/>
</dbReference>
<dbReference type="PANTHER" id="PTHR33570:SF2">
    <property type="entry name" value="CARBOXYMUCONOLACTONE DECARBOXYLASE-LIKE DOMAIN-CONTAINING PROTEIN"/>
    <property type="match status" value="1"/>
</dbReference>
<gene>
    <name evidence="2" type="ORF">FHR19_001928</name>
</gene>
<dbReference type="RefSeq" id="WP_184027418.1">
    <property type="nucleotide sequence ID" value="NZ_JACIJJ010000002.1"/>
</dbReference>
<protein>
    <submittedName>
        <fullName evidence="2">4-carboxymuconolactone decarboxylase</fullName>
        <ecNumber evidence="2">4.1.1.44</ecNumber>
    </submittedName>
</protein>
<dbReference type="InterPro" id="IPR052512">
    <property type="entry name" value="4CMD/NDH-1_regulator"/>
</dbReference>
<evidence type="ECO:0000259" key="1">
    <source>
        <dbReference type="Pfam" id="PF02627"/>
    </source>
</evidence>
<dbReference type="Pfam" id="PF02627">
    <property type="entry name" value="CMD"/>
    <property type="match status" value="1"/>
</dbReference>
<sequence length="140" mass="15228">MTIERTERGLKIFGEMMGETRATEMRAGLSGDHFGAAIGQLAVDYAFGDVWARDGLARKQRSLVVIGILIAQRQIAELKNHIRIGLANGLTAREIEEALIQAIPYTGFPAVASATTAVVEVLREQGIDTTTRTSEERGML</sequence>
<keyword evidence="2" id="KW-0456">Lyase</keyword>
<dbReference type="Proteomes" id="UP000557739">
    <property type="component" value="Unassembled WGS sequence"/>
</dbReference>
<comment type="caution">
    <text evidence="2">The sequence shown here is derived from an EMBL/GenBank/DDBJ whole genome shotgun (WGS) entry which is preliminary data.</text>
</comment>
<reference evidence="2 3" key="1">
    <citation type="submission" date="2020-08" db="EMBL/GenBank/DDBJ databases">
        <title>Genomic Encyclopedia of Type Strains, Phase IV (KMG-IV): sequencing the most valuable type-strain genomes for metagenomic binning, comparative biology and taxonomic classification.</title>
        <authorList>
            <person name="Goeker M."/>
        </authorList>
    </citation>
    <scope>NUCLEOTIDE SEQUENCE [LARGE SCALE GENOMIC DNA]</scope>
    <source>
        <strain evidence="2 3">DSM 27244</strain>
    </source>
</reference>
<dbReference type="PANTHER" id="PTHR33570">
    <property type="entry name" value="4-CARBOXYMUCONOLACTONE DECARBOXYLASE FAMILY PROTEIN"/>
    <property type="match status" value="1"/>
</dbReference>
<accession>A0A7W9AQ57</accession>
<evidence type="ECO:0000313" key="2">
    <source>
        <dbReference type="EMBL" id="MBB5698583.1"/>
    </source>
</evidence>
<organism evidence="2 3">
    <name type="scientific">Sphingomonas yantingensis</name>
    <dbReference type="NCBI Taxonomy" id="1241761"/>
    <lineage>
        <taxon>Bacteria</taxon>
        <taxon>Pseudomonadati</taxon>
        <taxon>Pseudomonadota</taxon>
        <taxon>Alphaproteobacteria</taxon>
        <taxon>Sphingomonadales</taxon>
        <taxon>Sphingomonadaceae</taxon>
        <taxon>Sphingomonas</taxon>
    </lineage>
</organism>
<proteinExistence type="predicted"/>
<dbReference type="SUPFAM" id="SSF69118">
    <property type="entry name" value="AhpD-like"/>
    <property type="match status" value="1"/>
</dbReference>
<dbReference type="GO" id="GO:0047575">
    <property type="term" value="F:4-carboxymuconolactone decarboxylase activity"/>
    <property type="evidence" value="ECO:0007669"/>
    <property type="project" value="UniProtKB-EC"/>
</dbReference>
<name>A0A7W9AQ57_9SPHN</name>